<feature type="transmembrane region" description="Helical" evidence="1">
    <location>
        <begin position="20"/>
        <end position="38"/>
    </location>
</feature>
<accession>X1JGV0</accession>
<feature type="non-terminal residue" evidence="2">
    <location>
        <position position="1"/>
    </location>
</feature>
<evidence type="ECO:0000256" key="1">
    <source>
        <dbReference type="SAM" id="Phobius"/>
    </source>
</evidence>
<keyword evidence="1" id="KW-1133">Transmembrane helix</keyword>
<dbReference type="EMBL" id="BARU01039079">
    <property type="protein sequence ID" value="GAH77539.1"/>
    <property type="molecule type" value="Genomic_DNA"/>
</dbReference>
<comment type="caution">
    <text evidence="2">The sequence shown here is derived from an EMBL/GenBank/DDBJ whole genome shotgun (WGS) entry which is preliminary data.</text>
</comment>
<evidence type="ECO:0000313" key="2">
    <source>
        <dbReference type="EMBL" id="GAH77539.1"/>
    </source>
</evidence>
<protein>
    <submittedName>
        <fullName evidence="2">Uncharacterized protein</fullName>
    </submittedName>
</protein>
<name>X1JGV0_9ZZZZ</name>
<keyword evidence="1" id="KW-0812">Transmembrane</keyword>
<organism evidence="2">
    <name type="scientific">marine sediment metagenome</name>
    <dbReference type="NCBI Taxonomy" id="412755"/>
    <lineage>
        <taxon>unclassified sequences</taxon>
        <taxon>metagenomes</taxon>
        <taxon>ecological metagenomes</taxon>
    </lineage>
</organism>
<gene>
    <name evidence="2" type="ORF">S03H2_60619</name>
</gene>
<dbReference type="AlphaFoldDB" id="X1JGV0"/>
<keyword evidence="1" id="KW-0472">Membrane</keyword>
<proteinExistence type="predicted"/>
<reference evidence="2" key="1">
    <citation type="journal article" date="2014" name="Front. Microbiol.">
        <title>High frequency of phylogenetically diverse reductive dehalogenase-homologous genes in deep subseafloor sedimentary metagenomes.</title>
        <authorList>
            <person name="Kawai M."/>
            <person name="Futagami T."/>
            <person name="Toyoda A."/>
            <person name="Takaki Y."/>
            <person name="Nishi S."/>
            <person name="Hori S."/>
            <person name="Arai W."/>
            <person name="Tsubouchi T."/>
            <person name="Morono Y."/>
            <person name="Uchiyama I."/>
            <person name="Ito T."/>
            <person name="Fujiyama A."/>
            <person name="Inagaki F."/>
            <person name="Takami H."/>
        </authorList>
    </citation>
    <scope>NUCLEOTIDE SEQUENCE</scope>
    <source>
        <strain evidence="2">Expedition CK06-06</strain>
    </source>
</reference>
<sequence>FFIFLTIFVGFMVWVDFLPLWSLILCLIILTIITYTNVKGKEVD</sequence>